<reference evidence="1" key="2">
    <citation type="journal article" date="2024" name="Plant">
        <title>Genomic evolution and insights into agronomic trait innovations of Sesamum species.</title>
        <authorList>
            <person name="Miao H."/>
            <person name="Wang L."/>
            <person name="Qu L."/>
            <person name="Liu H."/>
            <person name="Sun Y."/>
            <person name="Le M."/>
            <person name="Wang Q."/>
            <person name="Wei S."/>
            <person name="Zheng Y."/>
            <person name="Lin W."/>
            <person name="Duan Y."/>
            <person name="Cao H."/>
            <person name="Xiong S."/>
            <person name="Wang X."/>
            <person name="Wei L."/>
            <person name="Li C."/>
            <person name="Ma Q."/>
            <person name="Ju M."/>
            <person name="Zhao R."/>
            <person name="Li G."/>
            <person name="Mu C."/>
            <person name="Tian Q."/>
            <person name="Mei H."/>
            <person name="Zhang T."/>
            <person name="Gao T."/>
            <person name="Zhang H."/>
        </authorList>
    </citation>
    <scope>NUCLEOTIDE SEQUENCE</scope>
    <source>
        <strain evidence="1">3651</strain>
    </source>
</reference>
<dbReference type="AlphaFoldDB" id="A0AAE1YEZ9"/>
<sequence>MGWPMSLKIKKAQVPQPITWMALSRFHPRPTGLVRPTLLILLHLIHFGTSPSLTLQTATTLSRLLIIQRLLATLLWLLCTSLSGRCVRVLVSAYLQVLCGKSPLWGSLGRATVWVAGIWGCWAPYLGFEV</sequence>
<protein>
    <submittedName>
        <fullName evidence="1">Uncharacterized protein</fullName>
    </submittedName>
</protein>
<evidence type="ECO:0000313" key="2">
    <source>
        <dbReference type="Proteomes" id="UP001293254"/>
    </source>
</evidence>
<accession>A0AAE1YEZ9</accession>
<organism evidence="1 2">
    <name type="scientific">Sesamum alatum</name>
    <dbReference type="NCBI Taxonomy" id="300844"/>
    <lineage>
        <taxon>Eukaryota</taxon>
        <taxon>Viridiplantae</taxon>
        <taxon>Streptophyta</taxon>
        <taxon>Embryophyta</taxon>
        <taxon>Tracheophyta</taxon>
        <taxon>Spermatophyta</taxon>
        <taxon>Magnoliopsida</taxon>
        <taxon>eudicotyledons</taxon>
        <taxon>Gunneridae</taxon>
        <taxon>Pentapetalae</taxon>
        <taxon>asterids</taxon>
        <taxon>lamiids</taxon>
        <taxon>Lamiales</taxon>
        <taxon>Pedaliaceae</taxon>
        <taxon>Sesamum</taxon>
    </lineage>
</organism>
<dbReference type="Proteomes" id="UP001293254">
    <property type="component" value="Unassembled WGS sequence"/>
</dbReference>
<dbReference type="EMBL" id="JACGWO010000004">
    <property type="protein sequence ID" value="KAK4428847.1"/>
    <property type="molecule type" value="Genomic_DNA"/>
</dbReference>
<evidence type="ECO:0000313" key="1">
    <source>
        <dbReference type="EMBL" id="KAK4428847.1"/>
    </source>
</evidence>
<name>A0AAE1YEZ9_9LAMI</name>
<proteinExistence type="predicted"/>
<gene>
    <name evidence="1" type="ORF">Salat_1184600</name>
</gene>
<keyword evidence="2" id="KW-1185">Reference proteome</keyword>
<comment type="caution">
    <text evidence="1">The sequence shown here is derived from an EMBL/GenBank/DDBJ whole genome shotgun (WGS) entry which is preliminary data.</text>
</comment>
<reference evidence="1" key="1">
    <citation type="submission" date="2020-06" db="EMBL/GenBank/DDBJ databases">
        <authorList>
            <person name="Li T."/>
            <person name="Hu X."/>
            <person name="Zhang T."/>
            <person name="Song X."/>
            <person name="Zhang H."/>
            <person name="Dai N."/>
            <person name="Sheng W."/>
            <person name="Hou X."/>
            <person name="Wei L."/>
        </authorList>
    </citation>
    <scope>NUCLEOTIDE SEQUENCE</scope>
    <source>
        <strain evidence="1">3651</strain>
        <tissue evidence="1">Leaf</tissue>
    </source>
</reference>